<proteinExistence type="predicted"/>
<dbReference type="AlphaFoldDB" id="A0A098VT38"/>
<evidence type="ECO:0000256" key="1">
    <source>
        <dbReference type="SAM" id="Phobius"/>
    </source>
</evidence>
<name>A0A098VT38_9MICR</name>
<dbReference type="HOGENOM" id="CLU_1518237_0_0_1"/>
<feature type="transmembrane region" description="Helical" evidence="1">
    <location>
        <begin position="6"/>
        <end position="29"/>
    </location>
</feature>
<gene>
    <name evidence="2" type="ORF">DI09_238p20</name>
</gene>
<keyword evidence="1" id="KW-1133">Transmembrane helix</keyword>
<dbReference type="GeneID" id="25259161"/>
<protein>
    <submittedName>
        <fullName evidence="2">Uncharacterized protein</fullName>
    </submittedName>
</protein>
<dbReference type="EMBL" id="JMKJ01000153">
    <property type="protein sequence ID" value="KGG51954.1"/>
    <property type="molecule type" value="Genomic_DNA"/>
</dbReference>
<keyword evidence="1" id="KW-0812">Transmembrane</keyword>
<evidence type="ECO:0000313" key="3">
    <source>
        <dbReference type="Proteomes" id="UP000029725"/>
    </source>
</evidence>
<evidence type="ECO:0000313" key="2">
    <source>
        <dbReference type="EMBL" id="KGG51954.1"/>
    </source>
</evidence>
<comment type="caution">
    <text evidence="2">The sequence shown here is derived from an EMBL/GenBank/DDBJ whole genome shotgun (WGS) entry which is preliminary data.</text>
</comment>
<organism evidence="2 3">
    <name type="scientific">Mitosporidium daphniae</name>
    <dbReference type="NCBI Taxonomy" id="1485682"/>
    <lineage>
        <taxon>Eukaryota</taxon>
        <taxon>Fungi</taxon>
        <taxon>Fungi incertae sedis</taxon>
        <taxon>Microsporidia</taxon>
        <taxon>Mitosporidium</taxon>
    </lineage>
</organism>
<keyword evidence="1" id="KW-0472">Membrane</keyword>
<sequence>MQLPFPLIKATLIFVLFVFVGTIIMYFGIFRDSSISTASDALENSPQRGSSVSPATLLMPKSKESTGASTELIQDNSTEIAIPVFPQAVNFLSTNFRKYWCKITIASAFWSLKIYAPPTFNPSIVEAVYWADFEDPLAEMFFKVSKICIPLKNLGHAKVTHNALDLAILALLIFNFF</sequence>
<accession>A0A098VT38</accession>
<dbReference type="VEuPathDB" id="MicrosporidiaDB:DI09_238p20"/>
<keyword evidence="3" id="KW-1185">Reference proteome</keyword>
<reference evidence="2 3" key="1">
    <citation type="submission" date="2014-04" db="EMBL/GenBank/DDBJ databases">
        <title>A new species of microsporidia sheds light on the evolution of extreme parasitism.</title>
        <authorList>
            <person name="Haag K.L."/>
            <person name="James T.Y."/>
            <person name="Larsson R."/>
            <person name="Schaer T.M."/>
            <person name="Refardt D."/>
            <person name="Pombert J.-F."/>
            <person name="Ebert D."/>
        </authorList>
    </citation>
    <scope>NUCLEOTIDE SEQUENCE [LARGE SCALE GENOMIC DNA]</scope>
    <source>
        <strain evidence="2 3">UGP3</strain>
        <tissue evidence="2">Spores</tissue>
    </source>
</reference>
<dbReference type="Proteomes" id="UP000029725">
    <property type="component" value="Unassembled WGS sequence"/>
</dbReference>
<dbReference type="RefSeq" id="XP_013238390.1">
    <property type="nucleotide sequence ID" value="XM_013382936.1"/>
</dbReference>